<sequence length="142" mass="15931">MTNFFRYAVFAMALVLFGANVSEASAQKPRKTKREGSRRGPEGIKKGQVGTGNIDREMLLDRQKAVASAKTSGGMYSGPRYSMPDNKYDTGKGAFTLGSYKNKVKGGRVKQRKSKRLIDQDNPNGKLYQQSLNRRNRKFLIF</sequence>
<dbReference type="RefSeq" id="WP_206683930.1">
    <property type="nucleotide sequence ID" value="NZ_JACOAF010000031.1"/>
</dbReference>
<feature type="signal peptide" evidence="2">
    <location>
        <begin position="1"/>
        <end position="26"/>
    </location>
</feature>
<accession>A0ABR6VUB0</accession>
<keyword evidence="2" id="KW-0732">Signal</keyword>
<feature type="compositionally biased region" description="Basic and acidic residues" evidence="1">
    <location>
        <begin position="34"/>
        <end position="45"/>
    </location>
</feature>
<organism evidence="3 4">
    <name type="scientific">Rufibacter sediminis</name>
    <dbReference type="NCBI Taxonomy" id="2762756"/>
    <lineage>
        <taxon>Bacteria</taxon>
        <taxon>Pseudomonadati</taxon>
        <taxon>Bacteroidota</taxon>
        <taxon>Cytophagia</taxon>
        <taxon>Cytophagales</taxon>
        <taxon>Hymenobacteraceae</taxon>
        <taxon>Rufibacter</taxon>
    </lineage>
</organism>
<evidence type="ECO:0000256" key="2">
    <source>
        <dbReference type="SAM" id="SignalP"/>
    </source>
</evidence>
<feature type="region of interest" description="Disordered" evidence="1">
    <location>
        <begin position="24"/>
        <end position="52"/>
    </location>
</feature>
<evidence type="ECO:0000256" key="1">
    <source>
        <dbReference type="SAM" id="MobiDB-lite"/>
    </source>
</evidence>
<evidence type="ECO:0000313" key="4">
    <source>
        <dbReference type="Proteomes" id="UP000659698"/>
    </source>
</evidence>
<protein>
    <recommendedName>
        <fullName evidence="5">Secreted protein</fullName>
    </recommendedName>
</protein>
<keyword evidence="4" id="KW-1185">Reference proteome</keyword>
<dbReference type="EMBL" id="JACOAF010000031">
    <property type="protein sequence ID" value="MBC3540798.1"/>
    <property type="molecule type" value="Genomic_DNA"/>
</dbReference>
<reference evidence="3 4" key="1">
    <citation type="journal article" date="2019" name="Int. J. Syst. Evol. Microbiol.">
        <title>Rufibacter sediminis sp. nov., isolated from freshwater lake sediment.</title>
        <authorList>
            <person name="Qu J.H."/>
            <person name="Zhang L.J."/>
            <person name="Fu Y.H."/>
            <person name="Li H.F."/>
        </authorList>
    </citation>
    <scope>NUCLEOTIDE SEQUENCE [LARGE SCALE GENOMIC DNA]</scope>
    <source>
        <strain evidence="3 4">H-1</strain>
    </source>
</reference>
<comment type="caution">
    <text evidence="3">The sequence shown here is derived from an EMBL/GenBank/DDBJ whole genome shotgun (WGS) entry which is preliminary data.</text>
</comment>
<evidence type="ECO:0008006" key="5">
    <source>
        <dbReference type="Google" id="ProtNLM"/>
    </source>
</evidence>
<feature type="chain" id="PRO_5045242618" description="Secreted protein" evidence="2">
    <location>
        <begin position="27"/>
        <end position="142"/>
    </location>
</feature>
<evidence type="ECO:0000313" key="3">
    <source>
        <dbReference type="EMBL" id="MBC3540798.1"/>
    </source>
</evidence>
<proteinExistence type="predicted"/>
<dbReference type="Proteomes" id="UP000659698">
    <property type="component" value="Unassembled WGS sequence"/>
</dbReference>
<name>A0ABR6VUB0_9BACT</name>
<gene>
    <name evidence="3" type="ORF">H7U12_13980</name>
</gene>